<feature type="transmembrane region" description="Helical" evidence="2">
    <location>
        <begin position="87"/>
        <end position="106"/>
    </location>
</feature>
<dbReference type="AlphaFoldDB" id="A0AAD2G977"/>
<feature type="compositionally biased region" description="Basic and acidic residues" evidence="1">
    <location>
        <begin position="236"/>
        <end position="264"/>
    </location>
</feature>
<comment type="caution">
    <text evidence="3">The sequence shown here is derived from an EMBL/GenBank/DDBJ whole genome shotgun (WGS) entry which is preliminary data.</text>
</comment>
<name>A0AAD2G977_9STRA</name>
<feature type="region of interest" description="Disordered" evidence="1">
    <location>
        <begin position="174"/>
        <end position="223"/>
    </location>
</feature>
<gene>
    <name evidence="3" type="ORF">CYCCA115_LOCUS21635</name>
</gene>
<evidence type="ECO:0000256" key="1">
    <source>
        <dbReference type="SAM" id="MobiDB-lite"/>
    </source>
</evidence>
<feature type="compositionally biased region" description="Low complexity" evidence="1">
    <location>
        <begin position="180"/>
        <end position="196"/>
    </location>
</feature>
<keyword evidence="4" id="KW-1185">Reference proteome</keyword>
<feature type="transmembrane region" description="Helical" evidence="2">
    <location>
        <begin position="47"/>
        <end position="67"/>
    </location>
</feature>
<feature type="region of interest" description="Disordered" evidence="1">
    <location>
        <begin position="236"/>
        <end position="320"/>
    </location>
</feature>
<reference evidence="3" key="1">
    <citation type="submission" date="2023-08" db="EMBL/GenBank/DDBJ databases">
        <authorList>
            <person name="Audoor S."/>
            <person name="Bilcke G."/>
        </authorList>
    </citation>
    <scope>NUCLEOTIDE SEQUENCE</scope>
</reference>
<protein>
    <submittedName>
        <fullName evidence="3">Uncharacterized protein</fullName>
    </submittedName>
</protein>
<organism evidence="3 4">
    <name type="scientific">Cylindrotheca closterium</name>
    <dbReference type="NCBI Taxonomy" id="2856"/>
    <lineage>
        <taxon>Eukaryota</taxon>
        <taxon>Sar</taxon>
        <taxon>Stramenopiles</taxon>
        <taxon>Ochrophyta</taxon>
        <taxon>Bacillariophyta</taxon>
        <taxon>Bacillariophyceae</taxon>
        <taxon>Bacillariophycidae</taxon>
        <taxon>Bacillariales</taxon>
        <taxon>Bacillariaceae</taxon>
        <taxon>Cylindrotheca</taxon>
    </lineage>
</organism>
<evidence type="ECO:0000313" key="3">
    <source>
        <dbReference type="EMBL" id="CAJ1966051.1"/>
    </source>
</evidence>
<keyword evidence="2" id="KW-0812">Transmembrane</keyword>
<feature type="region of interest" description="Disordered" evidence="1">
    <location>
        <begin position="1"/>
        <end position="20"/>
    </location>
</feature>
<dbReference type="Proteomes" id="UP001295423">
    <property type="component" value="Unassembled WGS sequence"/>
</dbReference>
<keyword evidence="2" id="KW-0472">Membrane</keyword>
<feature type="compositionally biased region" description="Acidic residues" evidence="1">
    <location>
        <begin position="283"/>
        <end position="295"/>
    </location>
</feature>
<evidence type="ECO:0000256" key="2">
    <source>
        <dbReference type="SAM" id="Phobius"/>
    </source>
</evidence>
<dbReference type="EMBL" id="CAKOGP040002247">
    <property type="protein sequence ID" value="CAJ1966051.1"/>
    <property type="molecule type" value="Genomic_DNA"/>
</dbReference>
<sequence>MAETRPRRQPSYDQHDDNEPDEFYRRRRRGILKPTRHSSRRFVPSSWAIWGVPIPVKTLLLGMVQMLLPVSMCWMGYTVEKLTFGDWILRVLVIFTLTLVSLLLLVDSTLSPSSAYQKSGCRIMITPAESKESVVPSSKAILSKNSSYQKIVSFAKGTKFFRLPRPKSKRQLLREKQELHQQQQQEQSQQSGNRSQTPIKFPTLAGMTPPPPRFASNEIDSTPDWKRAHRLLRQAMRDDPPAHKHDEREDLSSEGRQLDVRDEAQSAISKHLFGDNKSGSDGFDADSERDDDDTGDNLSVQGSMVERDDMEDLISESSSKLSKRTRSTILALEDDEDSMILFEDDDDTYEDTIMLGTHTCYSPLRASESEDTLEEELEEALVETIEQLSPNRLCI</sequence>
<keyword evidence="2" id="KW-1133">Transmembrane helix</keyword>
<evidence type="ECO:0000313" key="4">
    <source>
        <dbReference type="Proteomes" id="UP001295423"/>
    </source>
</evidence>
<accession>A0AAD2G977</accession>
<proteinExistence type="predicted"/>